<keyword evidence="3" id="KW-1185">Reference proteome</keyword>
<dbReference type="PANTHER" id="PTHR36151:SF3">
    <property type="entry name" value="ER-BOUND OXYGENASE MPAB_MPAB'_RUBBER OXYGENASE CATALYTIC DOMAIN-CONTAINING PROTEIN"/>
    <property type="match status" value="1"/>
</dbReference>
<protein>
    <submittedName>
        <fullName evidence="2">Uncharacterized protein (DUF2236 family)</fullName>
    </submittedName>
</protein>
<sequence length="266" mass="29325">MTGMADLAREGILVAGAGRAILLQIADPSVAAGVARHSDFGSRPLDRLHATLTFVYALALGTPDEQRSAARRVNHAHAPVRALPGEAAPGYSAFDHDAQLWVAATLYDTAVQVYELVSGPLDEESRERLHREYAIVGTSLQLPPDRWPPTRAAFDEYFVARVAGLHVTAEARRVSVELLTARAAPFPVRCLLPLVRLVTAGLLPGGLRSAYGFRWTPRQQRRFARRVAVARAVWPRLPHRLRAAPSAWYLRAMRERDRAEAARHLG</sequence>
<evidence type="ECO:0000313" key="3">
    <source>
        <dbReference type="Proteomes" id="UP000266915"/>
    </source>
</evidence>
<dbReference type="RefSeq" id="WP_085510273.1">
    <property type="nucleotide sequence ID" value="NZ_FXAP01000001.1"/>
</dbReference>
<dbReference type="PANTHER" id="PTHR36151">
    <property type="entry name" value="BLR2777 PROTEIN"/>
    <property type="match status" value="1"/>
</dbReference>
<dbReference type="GO" id="GO:0016491">
    <property type="term" value="F:oxidoreductase activity"/>
    <property type="evidence" value="ECO:0007669"/>
    <property type="project" value="InterPro"/>
</dbReference>
<comment type="caution">
    <text evidence="2">The sequence shown here is derived from an EMBL/GenBank/DDBJ whole genome shotgun (WGS) entry which is preliminary data.</text>
</comment>
<organism evidence="2 3">
    <name type="scientific">Plantibacter flavus</name>
    <dbReference type="NCBI Taxonomy" id="150123"/>
    <lineage>
        <taxon>Bacteria</taxon>
        <taxon>Bacillati</taxon>
        <taxon>Actinomycetota</taxon>
        <taxon>Actinomycetes</taxon>
        <taxon>Micrococcales</taxon>
        <taxon>Microbacteriaceae</taxon>
        <taxon>Plantibacter</taxon>
    </lineage>
</organism>
<name>A0A3N2C0G4_9MICO</name>
<reference evidence="2 3" key="1">
    <citation type="submission" date="2018-11" db="EMBL/GenBank/DDBJ databases">
        <title>Sequencing the genomes of 1000 actinobacteria strains.</title>
        <authorList>
            <person name="Klenk H.-P."/>
        </authorList>
    </citation>
    <scope>NUCLEOTIDE SEQUENCE [LARGE SCALE GENOMIC DNA]</scope>
    <source>
        <strain evidence="2 3">DSM 14012</strain>
    </source>
</reference>
<accession>A0A3N2C0G4</accession>
<dbReference type="EMBL" id="RKHL01000001">
    <property type="protein sequence ID" value="ROR80996.1"/>
    <property type="molecule type" value="Genomic_DNA"/>
</dbReference>
<evidence type="ECO:0000313" key="2">
    <source>
        <dbReference type="EMBL" id="ROR80996.1"/>
    </source>
</evidence>
<dbReference type="Proteomes" id="UP000266915">
    <property type="component" value="Unassembled WGS sequence"/>
</dbReference>
<dbReference type="AlphaFoldDB" id="A0A3N2C0G4"/>
<gene>
    <name evidence="2" type="ORF">EDD42_1043</name>
</gene>
<dbReference type="Pfam" id="PF09995">
    <property type="entry name" value="MPAB_Lcp_cat"/>
    <property type="match status" value="1"/>
</dbReference>
<proteinExistence type="predicted"/>
<dbReference type="InterPro" id="IPR018713">
    <property type="entry name" value="MPAB/Lcp_cat_dom"/>
</dbReference>
<evidence type="ECO:0000259" key="1">
    <source>
        <dbReference type="Pfam" id="PF09995"/>
    </source>
</evidence>
<feature type="domain" description="ER-bound oxygenase mpaB/mpaB'/Rubber oxygenase catalytic" evidence="1">
    <location>
        <begin position="8"/>
        <end position="232"/>
    </location>
</feature>